<comment type="caution">
    <text evidence="12">The sequence shown here is derived from an EMBL/GenBank/DDBJ whole genome shotgun (WGS) entry which is preliminary data.</text>
</comment>
<evidence type="ECO:0000313" key="12">
    <source>
        <dbReference type="EMBL" id="HIS97250.1"/>
    </source>
</evidence>
<gene>
    <name evidence="12" type="ORF">IAD42_04670</name>
</gene>
<dbReference type="EMBL" id="DVJS01000113">
    <property type="protein sequence ID" value="HIS97250.1"/>
    <property type="molecule type" value="Genomic_DNA"/>
</dbReference>
<keyword evidence="5" id="KW-0808">Transferase</keyword>
<dbReference type="PANTHER" id="PTHR43711">
    <property type="entry name" value="TWO-COMPONENT HISTIDINE KINASE"/>
    <property type="match status" value="1"/>
</dbReference>
<evidence type="ECO:0000256" key="4">
    <source>
        <dbReference type="ARBA" id="ARBA00022553"/>
    </source>
</evidence>
<protein>
    <recommendedName>
        <fullName evidence="3">histidine kinase</fullName>
        <ecNumber evidence="3">2.7.13.3</ecNumber>
    </recommendedName>
</protein>
<dbReference type="PANTHER" id="PTHR43711:SF1">
    <property type="entry name" value="HISTIDINE KINASE 1"/>
    <property type="match status" value="1"/>
</dbReference>
<evidence type="ECO:0000256" key="1">
    <source>
        <dbReference type="ARBA" id="ARBA00000085"/>
    </source>
</evidence>
<feature type="domain" description="Histidine kinase" evidence="10">
    <location>
        <begin position="258"/>
        <end position="476"/>
    </location>
</feature>
<dbReference type="SUPFAM" id="SSF47384">
    <property type="entry name" value="Homodimeric domain of signal transducing histidine kinase"/>
    <property type="match status" value="1"/>
</dbReference>
<dbReference type="SUPFAM" id="SSF55874">
    <property type="entry name" value="ATPase domain of HSP90 chaperone/DNA topoisomerase II/histidine kinase"/>
    <property type="match status" value="1"/>
</dbReference>
<keyword evidence="9" id="KW-0812">Transmembrane</keyword>
<dbReference type="GO" id="GO:0000155">
    <property type="term" value="F:phosphorelay sensor kinase activity"/>
    <property type="evidence" value="ECO:0007669"/>
    <property type="project" value="InterPro"/>
</dbReference>
<dbReference type="PROSITE" id="PS50109">
    <property type="entry name" value="HIS_KIN"/>
    <property type="match status" value="1"/>
</dbReference>
<dbReference type="Pfam" id="PF00672">
    <property type="entry name" value="HAMP"/>
    <property type="match status" value="1"/>
</dbReference>
<dbReference type="InterPro" id="IPR050736">
    <property type="entry name" value="Sensor_HK_Regulatory"/>
</dbReference>
<accession>A0A9D1G482</accession>
<dbReference type="InterPro" id="IPR005467">
    <property type="entry name" value="His_kinase_dom"/>
</dbReference>
<dbReference type="InterPro" id="IPR036097">
    <property type="entry name" value="HisK_dim/P_sf"/>
</dbReference>
<keyword evidence="7" id="KW-0902">Two-component regulatory system</keyword>
<dbReference type="InterPro" id="IPR003661">
    <property type="entry name" value="HisK_dim/P_dom"/>
</dbReference>
<dbReference type="PRINTS" id="PR00344">
    <property type="entry name" value="BCTRLSENSOR"/>
</dbReference>
<dbReference type="SMART" id="SM00388">
    <property type="entry name" value="HisKA"/>
    <property type="match status" value="1"/>
</dbReference>
<keyword evidence="6" id="KW-0418">Kinase</keyword>
<evidence type="ECO:0000259" key="11">
    <source>
        <dbReference type="PROSITE" id="PS50885"/>
    </source>
</evidence>
<dbReference type="Pfam" id="PF02518">
    <property type="entry name" value="HATPase_c"/>
    <property type="match status" value="1"/>
</dbReference>
<evidence type="ECO:0000259" key="10">
    <source>
        <dbReference type="PROSITE" id="PS50109"/>
    </source>
</evidence>
<dbReference type="SMART" id="SM00304">
    <property type="entry name" value="HAMP"/>
    <property type="match status" value="1"/>
</dbReference>
<dbReference type="Gene3D" id="3.30.565.10">
    <property type="entry name" value="Histidine kinase-like ATPase, C-terminal domain"/>
    <property type="match status" value="1"/>
</dbReference>
<dbReference type="InterPro" id="IPR004358">
    <property type="entry name" value="Sig_transdc_His_kin-like_C"/>
</dbReference>
<dbReference type="SUPFAM" id="SSF158472">
    <property type="entry name" value="HAMP domain-like"/>
    <property type="match status" value="1"/>
</dbReference>
<feature type="domain" description="HAMP" evidence="11">
    <location>
        <begin position="191"/>
        <end position="243"/>
    </location>
</feature>
<comment type="catalytic activity">
    <reaction evidence="1">
        <text>ATP + protein L-histidine = ADP + protein N-phospho-L-histidine.</text>
        <dbReference type="EC" id="2.7.13.3"/>
    </reaction>
</comment>
<dbReference type="Proteomes" id="UP000886876">
    <property type="component" value="Unassembled WGS sequence"/>
</dbReference>
<dbReference type="FunFam" id="3.30.565.10:FF:000006">
    <property type="entry name" value="Sensor histidine kinase WalK"/>
    <property type="match status" value="1"/>
</dbReference>
<feature type="transmembrane region" description="Helical" evidence="9">
    <location>
        <begin position="6"/>
        <end position="28"/>
    </location>
</feature>
<evidence type="ECO:0000313" key="13">
    <source>
        <dbReference type="Proteomes" id="UP000886876"/>
    </source>
</evidence>
<dbReference type="GO" id="GO:0016020">
    <property type="term" value="C:membrane"/>
    <property type="evidence" value="ECO:0007669"/>
    <property type="project" value="UniProtKB-SubCell"/>
</dbReference>
<dbReference type="InterPro" id="IPR003660">
    <property type="entry name" value="HAMP_dom"/>
</dbReference>
<evidence type="ECO:0000256" key="8">
    <source>
        <dbReference type="ARBA" id="ARBA00023136"/>
    </source>
</evidence>
<dbReference type="FunFam" id="1.10.287.130:FF:000001">
    <property type="entry name" value="Two-component sensor histidine kinase"/>
    <property type="match status" value="1"/>
</dbReference>
<keyword evidence="8 9" id="KW-0472">Membrane</keyword>
<sequence>MNRSLYSKLVLIIIFLIIALTTVTGVFLTRGVRSFYLNEFYDRMQEVFSSAELAAELRADAAADDPGHMDEVLAAYAGRLGIDTGTRNYHILTGDTGAWITGSTEPENGMIEITPNIITAISGESGYESDPSADYMDVALPIEGGATGYIVYIIDNRATMRDLNSQLLTIILEAMGVGLIISALLSLLLAKTMIAPIQDLTRAAEKVAGGDFTDKVDNESKDEIGVLTRTFNDMAVQLEDTLSDLKKSEQMRREFVANVSHELRTPITSVKSYAETLEGEPEMPEEVRQRFLGVILNESDRMTKIVQDLLTLSRFDAGSIEFSFEEFSFEKSVRDVYNAMRMEAQAHGHEFSLELEIPLPKVRGDKQRIEQVLINMVSNAIKYTKDGGRISMTAGWKDSMAWCSVKDNGIGIPQEDAEKVFDRFYRVDKARSRESGGTGLGLSIAQEIVVRHGGRIELQSRLGKGTRITMWLPVEGPQDA</sequence>
<feature type="transmembrane region" description="Helical" evidence="9">
    <location>
        <begin position="167"/>
        <end position="190"/>
    </location>
</feature>
<organism evidence="12 13">
    <name type="scientific">Candidatus Scatomorpha pullistercoris</name>
    <dbReference type="NCBI Taxonomy" id="2840929"/>
    <lineage>
        <taxon>Bacteria</taxon>
        <taxon>Bacillati</taxon>
        <taxon>Bacillota</taxon>
        <taxon>Clostridia</taxon>
        <taxon>Eubacteriales</taxon>
        <taxon>Candidatus Scatomorpha</taxon>
    </lineage>
</organism>
<evidence type="ECO:0000256" key="9">
    <source>
        <dbReference type="SAM" id="Phobius"/>
    </source>
</evidence>
<dbReference type="CDD" id="cd06225">
    <property type="entry name" value="HAMP"/>
    <property type="match status" value="1"/>
</dbReference>
<name>A0A9D1G482_9FIRM</name>
<dbReference type="CDD" id="cd00075">
    <property type="entry name" value="HATPase"/>
    <property type="match status" value="1"/>
</dbReference>
<dbReference type="InterPro" id="IPR036890">
    <property type="entry name" value="HATPase_C_sf"/>
</dbReference>
<keyword evidence="9" id="KW-1133">Transmembrane helix</keyword>
<dbReference type="PROSITE" id="PS50885">
    <property type="entry name" value="HAMP"/>
    <property type="match status" value="1"/>
</dbReference>
<keyword evidence="4" id="KW-0597">Phosphoprotein</keyword>
<dbReference type="InterPro" id="IPR003594">
    <property type="entry name" value="HATPase_dom"/>
</dbReference>
<dbReference type="AlphaFoldDB" id="A0A9D1G482"/>
<evidence type="ECO:0000256" key="6">
    <source>
        <dbReference type="ARBA" id="ARBA00022777"/>
    </source>
</evidence>
<evidence type="ECO:0000256" key="2">
    <source>
        <dbReference type="ARBA" id="ARBA00004370"/>
    </source>
</evidence>
<dbReference type="Gene3D" id="1.10.287.130">
    <property type="match status" value="1"/>
</dbReference>
<dbReference type="CDD" id="cd00082">
    <property type="entry name" value="HisKA"/>
    <property type="match status" value="1"/>
</dbReference>
<proteinExistence type="predicted"/>
<evidence type="ECO:0000256" key="5">
    <source>
        <dbReference type="ARBA" id="ARBA00022679"/>
    </source>
</evidence>
<evidence type="ECO:0000256" key="7">
    <source>
        <dbReference type="ARBA" id="ARBA00023012"/>
    </source>
</evidence>
<comment type="subcellular location">
    <subcellularLocation>
        <location evidence="2">Membrane</location>
    </subcellularLocation>
</comment>
<reference evidence="12" key="1">
    <citation type="submission" date="2020-10" db="EMBL/GenBank/DDBJ databases">
        <authorList>
            <person name="Gilroy R."/>
        </authorList>
    </citation>
    <scope>NUCLEOTIDE SEQUENCE</scope>
    <source>
        <strain evidence="12">ChiHecec3B27-6122</strain>
    </source>
</reference>
<dbReference type="Pfam" id="PF00512">
    <property type="entry name" value="HisKA"/>
    <property type="match status" value="1"/>
</dbReference>
<evidence type="ECO:0000256" key="3">
    <source>
        <dbReference type="ARBA" id="ARBA00012438"/>
    </source>
</evidence>
<reference evidence="12" key="2">
    <citation type="journal article" date="2021" name="PeerJ">
        <title>Extensive microbial diversity within the chicken gut microbiome revealed by metagenomics and culture.</title>
        <authorList>
            <person name="Gilroy R."/>
            <person name="Ravi A."/>
            <person name="Getino M."/>
            <person name="Pursley I."/>
            <person name="Horton D.L."/>
            <person name="Alikhan N.F."/>
            <person name="Baker D."/>
            <person name="Gharbi K."/>
            <person name="Hall N."/>
            <person name="Watson M."/>
            <person name="Adriaenssens E.M."/>
            <person name="Foster-Nyarko E."/>
            <person name="Jarju S."/>
            <person name="Secka A."/>
            <person name="Antonio M."/>
            <person name="Oren A."/>
            <person name="Chaudhuri R.R."/>
            <person name="La Ragione R."/>
            <person name="Hildebrand F."/>
            <person name="Pallen M.J."/>
        </authorList>
    </citation>
    <scope>NUCLEOTIDE SEQUENCE</scope>
    <source>
        <strain evidence="12">ChiHecec3B27-6122</strain>
    </source>
</reference>
<dbReference type="SMART" id="SM00387">
    <property type="entry name" value="HATPase_c"/>
    <property type="match status" value="1"/>
</dbReference>
<dbReference type="Gene3D" id="6.10.340.10">
    <property type="match status" value="1"/>
</dbReference>
<dbReference type="EC" id="2.7.13.3" evidence="3"/>